<feature type="compositionally biased region" description="Basic and acidic residues" evidence="1">
    <location>
        <begin position="85"/>
        <end position="94"/>
    </location>
</feature>
<evidence type="ECO:0000313" key="3">
    <source>
        <dbReference type="Proteomes" id="UP000076580"/>
    </source>
</evidence>
<organism evidence="2 3">
    <name type="scientific">Drechmeria coniospora</name>
    <name type="common">Nematophagous fungus</name>
    <name type="synonym">Meria coniospora</name>
    <dbReference type="NCBI Taxonomy" id="98403"/>
    <lineage>
        <taxon>Eukaryota</taxon>
        <taxon>Fungi</taxon>
        <taxon>Dikarya</taxon>
        <taxon>Ascomycota</taxon>
        <taxon>Pezizomycotina</taxon>
        <taxon>Sordariomycetes</taxon>
        <taxon>Hypocreomycetidae</taxon>
        <taxon>Hypocreales</taxon>
        <taxon>Ophiocordycipitaceae</taxon>
        <taxon>Drechmeria</taxon>
    </lineage>
</organism>
<keyword evidence="3" id="KW-1185">Reference proteome</keyword>
<dbReference type="Proteomes" id="UP000076580">
    <property type="component" value="Chromosome 02"/>
</dbReference>
<dbReference type="AlphaFoldDB" id="A0A151GNU9"/>
<feature type="region of interest" description="Disordered" evidence="1">
    <location>
        <begin position="60"/>
        <end position="122"/>
    </location>
</feature>
<comment type="caution">
    <text evidence="2">The sequence shown here is derived from an EMBL/GenBank/DDBJ whole genome shotgun (WGS) entry which is preliminary data.</text>
</comment>
<gene>
    <name evidence="2" type="ORF">DCS_05766</name>
</gene>
<evidence type="ECO:0000256" key="1">
    <source>
        <dbReference type="SAM" id="MobiDB-lite"/>
    </source>
</evidence>
<accession>A0A151GNU9</accession>
<proteinExistence type="predicted"/>
<dbReference type="GeneID" id="63718409"/>
<evidence type="ECO:0000313" key="2">
    <source>
        <dbReference type="EMBL" id="KYK58748.1"/>
    </source>
</evidence>
<dbReference type="InParanoid" id="A0A151GNU9"/>
<sequence>MVIVRRCPVMTAITGGASAFVDSRGVENHTQNLAIVTITVRLCLVMTAIACRCRTRTRTYAQRPRSSSGEPVLPPDGAHCPGGDGRSRKPDRGRGFKTSGHVRRTGPSSGPSTGLEHAGAKDSTLADDWEIREVASDRSRPADEPWACCQHVERVGGFRRLQACLELVSPSVSMAFMAV</sequence>
<protein>
    <submittedName>
        <fullName evidence="2">Uncharacterized protein</fullName>
    </submittedName>
</protein>
<name>A0A151GNU9_DRECN</name>
<reference evidence="2 3" key="1">
    <citation type="journal article" date="2016" name="Sci. Rep.">
        <title>Insights into Adaptations to a Near-Obligate Nematode Endoparasitic Lifestyle from the Finished Genome of Drechmeria coniospora.</title>
        <authorList>
            <person name="Zhang L."/>
            <person name="Zhou Z."/>
            <person name="Guo Q."/>
            <person name="Fokkens L."/>
            <person name="Miskei M."/>
            <person name="Pocsi I."/>
            <person name="Zhang W."/>
            <person name="Chen M."/>
            <person name="Wang L."/>
            <person name="Sun Y."/>
            <person name="Donzelli B.G."/>
            <person name="Gibson D.M."/>
            <person name="Nelson D.R."/>
            <person name="Luo J.G."/>
            <person name="Rep M."/>
            <person name="Liu H."/>
            <person name="Yang S."/>
            <person name="Wang J."/>
            <person name="Krasnoff S.B."/>
            <person name="Xu Y."/>
            <person name="Molnar I."/>
            <person name="Lin M."/>
        </authorList>
    </citation>
    <scope>NUCLEOTIDE SEQUENCE [LARGE SCALE GENOMIC DNA]</scope>
    <source>
        <strain evidence="2 3">ARSEF 6962</strain>
    </source>
</reference>
<dbReference type="EMBL" id="LAYC01000002">
    <property type="protein sequence ID" value="KYK58748.1"/>
    <property type="molecule type" value="Genomic_DNA"/>
</dbReference>
<dbReference type="RefSeq" id="XP_040658100.1">
    <property type="nucleotide sequence ID" value="XM_040803067.1"/>
</dbReference>